<dbReference type="SMART" id="SM00347">
    <property type="entry name" value="HTH_MARR"/>
    <property type="match status" value="1"/>
</dbReference>
<dbReference type="Proteomes" id="UP000280008">
    <property type="component" value="Unassembled WGS sequence"/>
</dbReference>
<name>A0A495IG65_9MICO</name>
<accession>A0A495IG65</accession>
<gene>
    <name evidence="2" type="ORF">C8E83_1868</name>
</gene>
<comment type="caution">
    <text evidence="2">The sequence shown here is derived from an EMBL/GenBank/DDBJ whole genome shotgun (WGS) entry which is preliminary data.</text>
</comment>
<dbReference type="PANTHER" id="PTHR33164:SF95">
    <property type="entry name" value="TRANSCRIPTIONAL REGULATOR"/>
    <property type="match status" value="1"/>
</dbReference>
<keyword evidence="3" id="KW-1185">Reference proteome</keyword>
<reference evidence="2 3" key="1">
    <citation type="submission" date="2018-10" db="EMBL/GenBank/DDBJ databases">
        <title>Sequencing the genomes of 1000 actinobacteria strains.</title>
        <authorList>
            <person name="Klenk H.-P."/>
        </authorList>
    </citation>
    <scope>NUCLEOTIDE SEQUENCE [LARGE SCALE GENOMIC DNA]</scope>
    <source>
        <strain evidence="2 3">DSM 17894</strain>
    </source>
</reference>
<dbReference type="GO" id="GO:0003700">
    <property type="term" value="F:DNA-binding transcription factor activity"/>
    <property type="evidence" value="ECO:0007669"/>
    <property type="project" value="InterPro"/>
</dbReference>
<dbReference type="PANTHER" id="PTHR33164">
    <property type="entry name" value="TRANSCRIPTIONAL REGULATOR, MARR FAMILY"/>
    <property type="match status" value="1"/>
</dbReference>
<evidence type="ECO:0000259" key="1">
    <source>
        <dbReference type="PROSITE" id="PS50995"/>
    </source>
</evidence>
<dbReference type="Gene3D" id="1.10.10.10">
    <property type="entry name" value="Winged helix-like DNA-binding domain superfamily/Winged helix DNA-binding domain"/>
    <property type="match status" value="1"/>
</dbReference>
<evidence type="ECO:0000313" key="3">
    <source>
        <dbReference type="Proteomes" id="UP000280008"/>
    </source>
</evidence>
<protein>
    <submittedName>
        <fullName evidence="2">DNA-binding MarR family transcriptional regulator</fullName>
    </submittedName>
</protein>
<dbReference type="InterPro" id="IPR036390">
    <property type="entry name" value="WH_DNA-bd_sf"/>
</dbReference>
<dbReference type="AlphaFoldDB" id="A0A495IG65"/>
<keyword evidence="2" id="KW-0238">DNA-binding</keyword>
<dbReference type="InterPro" id="IPR036388">
    <property type="entry name" value="WH-like_DNA-bd_sf"/>
</dbReference>
<dbReference type="PRINTS" id="PR00598">
    <property type="entry name" value="HTHMARR"/>
</dbReference>
<evidence type="ECO:0000313" key="2">
    <source>
        <dbReference type="EMBL" id="RKR74739.1"/>
    </source>
</evidence>
<dbReference type="PROSITE" id="PS50995">
    <property type="entry name" value="HTH_MARR_2"/>
    <property type="match status" value="1"/>
</dbReference>
<sequence length="147" mass="16026">MVIHMTEPSPTSDGPMDKLERINRAQIRAGQDWIRGRGLTLQQAFVLNYLTDHSGAMQREIAEATQTTPANISGVLRVLQSRGLIERRTDEGDDRSKRVFATPDGVALLAGRDDAMAAVDDRLLSPLSSSEQATLDELLGRIAAALD</sequence>
<proteinExistence type="predicted"/>
<feature type="domain" description="HTH marR-type" evidence="1">
    <location>
        <begin position="1"/>
        <end position="144"/>
    </location>
</feature>
<organism evidence="2 3">
    <name type="scientific">Frondihabitans australicus</name>
    <dbReference type="NCBI Taxonomy" id="386892"/>
    <lineage>
        <taxon>Bacteria</taxon>
        <taxon>Bacillati</taxon>
        <taxon>Actinomycetota</taxon>
        <taxon>Actinomycetes</taxon>
        <taxon>Micrococcales</taxon>
        <taxon>Microbacteriaceae</taxon>
        <taxon>Frondihabitans</taxon>
    </lineage>
</organism>
<dbReference type="InterPro" id="IPR000835">
    <property type="entry name" value="HTH_MarR-typ"/>
</dbReference>
<dbReference type="EMBL" id="RBKS01000001">
    <property type="protein sequence ID" value="RKR74739.1"/>
    <property type="molecule type" value="Genomic_DNA"/>
</dbReference>
<dbReference type="Pfam" id="PF12802">
    <property type="entry name" value="MarR_2"/>
    <property type="match status" value="1"/>
</dbReference>
<dbReference type="GO" id="GO:0006950">
    <property type="term" value="P:response to stress"/>
    <property type="evidence" value="ECO:0007669"/>
    <property type="project" value="TreeGrafter"/>
</dbReference>
<dbReference type="InterPro" id="IPR039422">
    <property type="entry name" value="MarR/SlyA-like"/>
</dbReference>
<dbReference type="GO" id="GO:0003677">
    <property type="term" value="F:DNA binding"/>
    <property type="evidence" value="ECO:0007669"/>
    <property type="project" value="UniProtKB-KW"/>
</dbReference>
<dbReference type="SUPFAM" id="SSF46785">
    <property type="entry name" value="Winged helix' DNA-binding domain"/>
    <property type="match status" value="1"/>
</dbReference>